<proteinExistence type="predicted"/>
<gene>
    <name evidence="2" type="ORF">KU75_21835</name>
</gene>
<reference evidence="2 3" key="1">
    <citation type="submission" date="2014-08" db="EMBL/GenBank/DDBJ databases">
        <title>Genome sequences of NCPPB Pectobacterium isolates.</title>
        <authorList>
            <person name="Glover R.H."/>
            <person name="Sapp M."/>
            <person name="Elphinstone J."/>
        </authorList>
    </citation>
    <scope>NUCLEOTIDE SEQUENCE [LARGE SCALE GENOMIC DNA]</scope>
    <source>
        <strain evidence="2 3">NCPPB3841</strain>
    </source>
</reference>
<dbReference type="Proteomes" id="UP000029447">
    <property type="component" value="Unassembled WGS sequence"/>
</dbReference>
<feature type="region of interest" description="Disordered" evidence="1">
    <location>
        <begin position="65"/>
        <end position="86"/>
    </location>
</feature>
<sequence length="86" mass="9227">MSPEQFIHKHITAALVAEGFPSGVAGGGAEHGVDYYRRMSQASKKGGCFDDCLFRARQWALGQTTAAERKAGKRKAGKSGTSDRLL</sequence>
<organism evidence="2 3">
    <name type="scientific">Pectobacterium odoriferum</name>
    <dbReference type="NCBI Taxonomy" id="78398"/>
    <lineage>
        <taxon>Bacteria</taxon>
        <taxon>Pseudomonadati</taxon>
        <taxon>Pseudomonadota</taxon>
        <taxon>Gammaproteobacteria</taxon>
        <taxon>Enterobacterales</taxon>
        <taxon>Pectobacteriaceae</taxon>
        <taxon>Pectobacterium</taxon>
    </lineage>
</organism>
<evidence type="ECO:0000313" key="2">
    <source>
        <dbReference type="EMBL" id="KGA39553.1"/>
    </source>
</evidence>
<name>A0ABR4VJN0_9GAMM</name>
<accession>A0ABR4VJN0</accession>
<dbReference type="EMBL" id="JQOF01000032">
    <property type="protein sequence ID" value="KGA39553.1"/>
    <property type="molecule type" value="Genomic_DNA"/>
</dbReference>
<protein>
    <submittedName>
        <fullName evidence="2">Uncharacterized protein</fullName>
    </submittedName>
</protein>
<keyword evidence="3" id="KW-1185">Reference proteome</keyword>
<comment type="caution">
    <text evidence="2">The sequence shown here is derived from an EMBL/GenBank/DDBJ whole genome shotgun (WGS) entry which is preliminary data.</text>
</comment>
<evidence type="ECO:0000256" key="1">
    <source>
        <dbReference type="SAM" id="MobiDB-lite"/>
    </source>
</evidence>
<evidence type="ECO:0000313" key="3">
    <source>
        <dbReference type="Proteomes" id="UP000029447"/>
    </source>
</evidence>